<sequence length="107" mass="12035">MANELGDKSNTCAAELKLERASYTTTKVRRNETADKSSAILTNKILNRANKDARLTDDVLSLPCNAIKVKHTIKEPEVLINYVLWSHLENHIPVALNERAHRSVVSR</sequence>
<proteinExistence type="predicted"/>
<gene>
    <name evidence="1" type="ORF">FTOL_08594</name>
</gene>
<name>A0AAE8MED8_9HYPO</name>
<keyword evidence="2" id="KW-1185">Reference proteome</keyword>
<dbReference type="Proteomes" id="UP001187734">
    <property type="component" value="Unassembled WGS sequence"/>
</dbReference>
<protein>
    <submittedName>
        <fullName evidence="1">Uncharacterized protein</fullName>
    </submittedName>
</protein>
<evidence type="ECO:0000313" key="1">
    <source>
        <dbReference type="EMBL" id="SPJ80202.1"/>
    </source>
</evidence>
<reference evidence="1" key="1">
    <citation type="submission" date="2018-03" db="EMBL/GenBank/DDBJ databases">
        <authorList>
            <person name="Guldener U."/>
        </authorList>
    </citation>
    <scope>NUCLEOTIDE SEQUENCE</scope>
</reference>
<comment type="caution">
    <text evidence="1">The sequence shown here is derived from an EMBL/GenBank/DDBJ whole genome shotgun (WGS) entry which is preliminary data.</text>
</comment>
<organism evidence="1 2">
    <name type="scientific">Fusarium torulosum</name>
    <dbReference type="NCBI Taxonomy" id="33205"/>
    <lineage>
        <taxon>Eukaryota</taxon>
        <taxon>Fungi</taxon>
        <taxon>Dikarya</taxon>
        <taxon>Ascomycota</taxon>
        <taxon>Pezizomycotina</taxon>
        <taxon>Sordariomycetes</taxon>
        <taxon>Hypocreomycetidae</taxon>
        <taxon>Hypocreales</taxon>
        <taxon>Nectriaceae</taxon>
        <taxon>Fusarium</taxon>
    </lineage>
</organism>
<dbReference type="AlphaFoldDB" id="A0AAE8MED8"/>
<dbReference type="EMBL" id="ONZP01000304">
    <property type="protein sequence ID" value="SPJ80202.1"/>
    <property type="molecule type" value="Genomic_DNA"/>
</dbReference>
<accession>A0AAE8MED8</accession>
<evidence type="ECO:0000313" key="2">
    <source>
        <dbReference type="Proteomes" id="UP001187734"/>
    </source>
</evidence>